<dbReference type="AlphaFoldDB" id="A0A1G4KQP3"/>
<evidence type="ECO:0000256" key="10">
    <source>
        <dbReference type="ARBA" id="ARBA00023136"/>
    </source>
</evidence>
<gene>
    <name evidence="14" type="primary">LAS21</name>
    <name evidence="14" type="ordered locus">PP7435_Chr4-0036</name>
</gene>
<dbReference type="Proteomes" id="UP000006853">
    <property type="component" value="Chromosome 4"/>
</dbReference>
<dbReference type="GO" id="GO:0005789">
    <property type="term" value="C:endoplasmic reticulum membrane"/>
    <property type="evidence" value="ECO:0007669"/>
    <property type="project" value="UniProtKB-SubCell"/>
</dbReference>
<comment type="subcellular location">
    <subcellularLocation>
        <location evidence="1 12">Endoplasmic reticulum membrane</location>
        <topology evidence="1 12">Multi-pass membrane protein</topology>
    </subcellularLocation>
</comment>
<feature type="transmembrane region" description="Helical" evidence="12">
    <location>
        <begin position="448"/>
        <end position="466"/>
    </location>
</feature>
<comment type="similarity">
    <text evidence="3 12">Belongs to the PIGG/PIGN/PIGO family. PIGG subfamily.</text>
</comment>
<feature type="transmembrane region" description="Helical" evidence="12">
    <location>
        <begin position="816"/>
        <end position="840"/>
    </location>
</feature>
<dbReference type="InterPro" id="IPR037674">
    <property type="entry name" value="PIG-G_N"/>
</dbReference>
<keyword evidence="15" id="KW-1185">Reference proteome</keyword>
<feature type="domain" description="GPI ethanolamine phosphate transferase 2 C-terminal" evidence="13">
    <location>
        <begin position="410"/>
        <end position="836"/>
    </location>
</feature>
<keyword evidence="5 12" id="KW-0337">GPI-anchor biosynthesis</keyword>
<evidence type="ECO:0000256" key="5">
    <source>
        <dbReference type="ARBA" id="ARBA00022502"/>
    </source>
</evidence>
<protein>
    <recommendedName>
        <fullName evidence="4 12">GPI ethanolamine phosphate transferase 2</fullName>
    </recommendedName>
</protein>
<keyword evidence="7 12" id="KW-0812">Transmembrane</keyword>
<dbReference type="GO" id="GO:0051267">
    <property type="term" value="F:CP2 mannose-ethanolamine phosphotransferase activity"/>
    <property type="evidence" value="ECO:0007669"/>
    <property type="project" value="TreeGrafter"/>
</dbReference>
<evidence type="ECO:0000259" key="13">
    <source>
        <dbReference type="Pfam" id="PF19316"/>
    </source>
</evidence>
<evidence type="ECO:0000313" key="14">
    <source>
        <dbReference type="EMBL" id="SCV12326.1"/>
    </source>
</evidence>
<evidence type="ECO:0000256" key="4">
    <source>
        <dbReference type="ARBA" id="ARBA00020830"/>
    </source>
</evidence>
<organism evidence="14 15">
    <name type="scientific">Komagataella phaffii (strain ATCC 76273 / CBS 7435 / CECT 11047 / NRRL Y-11430 / Wegner 21-1)</name>
    <name type="common">Yeast</name>
    <name type="synonym">Pichia pastoris</name>
    <dbReference type="NCBI Taxonomy" id="981350"/>
    <lineage>
        <taxon>Eukaryota</taxon>
        <taxon>Fungi</taxon>
        <taxon>Dikarya</taxon>
        <taxon>Ascomycota</taxon>
        <taxon>Saccharomycotina</taxon>
        <taxon>Pichiomycetes</taxon>
        <taxon>Pichiales</taxon>
        <taxon>Pichiaceae</taxon>
        <taxon>Komagataella</taxon>
    </lineage>
</organism>
<feature type="transmembrane region" description="Helical" evidence="12">
    <location>
        <begin position="498"/>
        <end position="517"/>
    </location>
</feature>
<dbReference type="Pfam" id="PF01663">
    <property type="entry name" value="Phosphodiest"/>
    <property type="match status" value="1"/>
</dbReference>
<keyword evidence="6 12" id="KW-0808">Transferase</keyword>
<evidence type="ECO:0000256" key="3">
    <source>
        <dbReference type="ARBA" id="ARBA00005315"/>
    </source>
</evidence>
<reference evidence="14 15" key="2">
    <citation type="journal article" date="2016" name="FEMS Yeast Res.">
        <title>Curation of the genome annotation of Pichia pastoris (Komagataella phaffii) CBS7435 from gene level to protein function.</title>
        <authorList>
            <person name="Valli M."/>
            <person name="Tatto N.E."/>
            <person name="Peymann A."/>
            <person name="Gruber C."/>
            <person name="Landes N."/>
            <person name="Ekker H."/>
            <person name="Thallinger G.G."/>
            <person name="Mattanovich D."/>
            <person name="Gasser B."/>
            <person name="Graf A.B."/>
        </authorList>
    </citation>
    <scope>GENOME REANNOTATION</scope>
    <source>
        <strain evidence="14 15">ATCC 76273 / CBS 7435 / CECT 11047 / NRRL Y-11430 / Wegner 21-1</strain>
    </source>
</reference>
<proteinExistence type="inferred from homology"/>
<dbReference type="InterPro" id="IPR039527">
    <property type="entry name" value="PIGG/GPI7"/>
</dbReference>
<evidence type="ECO:0000256" key="2">
    <source>
        <dbReference type="ARBA" id="ARBA00004687"/>
    </source>
</evidence>
<keyword evidence="9 12" id="KW-1133">Transmembrane helix</keyword>
<feature type="transmembrane region" description="Helical" evidence="12">
    <location>
        <begin position="472"/>
        <end position="491"/>
    </location>
</feature>
<keyword evidence="10 12" id="KW-0472">Membrane</keyword>
<keyword evidence="11" id="KW-0325">Glycoprotein</keyword>
<comment type="function">
    <text evidence="12">Ethanolamine phosphate transferase involved in glycosylphosphatidylinositol-anchor biosynthesis. Transfers ethanolamine phosphate to the GPI second mannose.</text>
</comment>
<evidence type="ECO:0000256" key="9">
    <source>
        <dbReference type="ARBA" id="ARBA00022989"/>
    </source>
</evidence>
<evidence type="ECO:0000256" key="11">
    <source>
        <dbReference type="ARBA" id="ARBA00023180"/>
    </source>
</evidence>
<feature type="transmembrane region" description="Helical" evidence="12">
    <location>
        <begin position="567"/>
        <end position="592"/>
    </location>
</feature>
<evidence type="ECO:0000256" key="7">
    <source>
        <dbReference type="ARBA" id="ARBA00022692"/>
    </source>
</evidence>
<dbReference type="InterPro" id="IPR045687">
    <property type="entry name" value="PIGG/GPI7_C"/>
</dbReference>
<feature type="transmembrane region" description="Helical" evidence="12">
    <location>
        <begin position="781"/>
        <end position="804"/>
    </location>
</feature>
<dbReference type="Pfam" id="PF19316">
    <property type="entry name" value="PIGO_PIGG"/>
    <property type="match status" value="1"/>
</dbReference>
<dbReference type="GO" id="GO:0006506">
    <property type="term" value="P:GPI anchor biosynthetic process"/>
    <property type="evidence" value="ECO:0007669"/>
    <property type="project" value="UniProtKB-UniPathway"/>
</dbReference>
<dbReference type="UniPathway" id="UPA00196"/>
<evidence type="ECO:0000256" key="6">
    <source>
        <dbReference type="ARBA" id="ARBA00022679"/>
    </source>
</evidence>
<feature type="transmembrane region" description="Helical" evidence="12">
    <location>
        <begin position="737"/>
        <end position="760"/>
    </location>
</feature>
<feature type="transmembrane region" description="Helical" evidence="12">
    <location>
        <begin position="537"/>
        <end position="555"/>
    </location>
</feature>
<evidence type="ECO:0000256" key="8">
    <source>
        <dbReference type="ARBA" id="ARBA00022824"/>
    </source>
</evidence>
<dbReference type="EMBL" id="FR839631">
    <property type="protein sequence ID" value="SCV12326.1"/>
    <property type="molecule type" value="Genomic_DNA"/>
</dbReference>
<evidence type="ECO:0000313" key="15">
    <source>
        <dbReference type="Proteomes" id="UP000006853"/>
    </source>
</evidence>
<dbReference type="InterPro" id="IPR002591">
    <property type="entry name" value="Phosphodiest/P_Trfase"/>
</dbReference>
<dbReference type="CDD" id="cd16024">
    <property type="entry name" value="GPI_EPT_2"/>
    <property type="match status" value="1"/>
</dbReference>
<name>A0A1G4KQP3_KOMPC</name>
<feature type="transmembrane region" description="Helical" evidence="12">
    <location>
        <begin position="417"/>
        <end position="436"/>
    </location>
</feature>
<comment type="pathway">
    <text evidence="2 12">Glycolipid biosynthesis; glycosylphosphatidylinositol-anchor biosynthesis.</text>
</comment>
<dbReference type="PANTHER" id="PTHR23072:SF0">
    <property type="entry name" value="GPI ETHANOLAMINE PHOSPHATE TRANSFERASE 2"/>
    <property type="match status" value="1"/>
</dbReference>
<dbReference type="PANTHER" id="PTHR23072">
    <property type="entry name" value="PHOSPHATIDYLINOSITOL GLYCAN-RELATED"/>
    <property type="match status" value="1"/>
</dbReference>
<dbReference type="SUPFAM" id="SSF53649">
    <property type="entry name" value="Alkaline phosphatase-like"/>
    <property type="match status" value="1"/>
</dbReference>
<dbReference type="InterPro" id="IPR017850">
    <property type="entry name" value="Alkaline_phosphatase_core_sf"/>
</dbReference>
<keyword evidence="8 12" id="KW-0256">Endoplasmic reticulum</keyword>
<evidence type="ECO:0000256" key="1">
    <source>
        <dbReference type="ARBA" id="ARBA00004477"/>
    </source>
</evidence>
<sequence>MKIYLLLVLYIVQCIGYIWFLKGFFPVKAVLQGEGDQHCIENYQVPDPKFDKLIFMVVDALRSDFVFSNHSSMEFVHSLLNGGKALGYTAYSNPPTVTLPRLKAITTGSTPSFLDAILNIAEDDQSSSLSKQDSWVKQLWKSGAKVNMFGDDTWTKLFPEYFNKVDGTSSFYVADFTEVDNNVTRHLNYELQNAKDWDCMILHYLGLDHIGHKGGPNSPNMPPKQKEMDEVVKTIYSKHLLNNPNTLMILLGDHGMNDAGNHGGSSAGETSAGLVFISEQFSFHSNRTVPQEDITNSYQFLDIIQQIDLVPTLSGLLGIPIPKNNIGKLIPEILNLYCEHERKSLLFQNAYQLKRILEEAFGRELNETNDDNSDFHLLSSLFAHSVEVEEEASIHAFINTAQDFLMSSYSDYNYFDIYFGFILFLLCSLVVLADFSCNFQSKTNVDKLIQLFIFTYSVTMHGSSLVEEEHQTWWGLIVLFSLFSYFLLIDIKVQHKYWNFFAIMAFLRLMRAWNYSGQKFNILSVVTTSSLLQGSSISIWSIGILAYCVVLNDINRSFNKESTGFRTFITIVSCFEALSSVLAKLIGFYSAAGQLKVTPLLRFILNYVTAFYKLDEWKDCVTPLLQLSFEIYTVTTALTLLRSVLDRKSSHIFPGLLSLFNLFLLNQTKLENMGLLVCVILVQKLVCRLLGPSASPSYLFTYNLLLQNFSFFCMGNTNALSSIDLSNSFNGLRSYDVIPVGILTFISNWSLPIVASLGSLQLIKNSASQNNPIESLIRLKLLFNMLFYSVAGSSLLMSCFNLRFHLFIWTVFSPKLLFFLSWFGLHNLLFDSLFGVAALLSI</sequence>
<evidence type="ECO:0000256" key="12">
    <source>
        <dbReference type="RuleBase" id="RU367106"/>
    </source>
</evidence>
<reference evidence="14 15" key="1">
    <citation type="journal article" date="2011" name="J. Biotechnol.">
        <title>High-quality genome sequence of Pichia pastoris CBS7435.</title>
        <authorList>
            <person name="Kuberl A."/>
            <person name="Schneider J."/>
            <person name="Thallinger G.G."/>
            <person name="Anderl I."/>
            <person name="Wibberg D."/>
            <person name="Hajek T."/>
            <person name="Jaenicke S."/>
            <person name="Brinkrolf K."/>
            <person name="Goesmann A."/>
            <person name="Szczepanowski R."/>
            <person name="Puhler A."/>
            <person name="Schwab H."/>
            <person name="Glieder A."/>
            <person name="Pichler H."/>
        </authorList>
    </citation>
    <scope>NUCLEOTIDE SEQUENCE [LARGE SCALE GENOMIC DNA]</scope>
    <source>
        <strain evidence="15">ATCC 76273 / CBS 7435 / CECT 11047 / NRRL Y-11430 / Wegner 21-1</strain>
    </source>
</reference>
<dbReference type="Gene3D" id="3.40.720.10">
    <property type="entry name" value="Alkaline Phosphatase, subunit A"/>
    <property type="match status" value="1"/>
</dbReference>
<accession>A0A1G4KQP3</accession>